<dbReference type="Gene3D" id="3.10.129.10">
    <property type="entry name" value="Hotdog Thioesterase"/>
    <property type="match status" value="1"/>
</dbReference>
<evidence type="ECO:0000313" key="3">
    <source>
        <dbReference type="EMBL" id="MEE4024174.1"/>
    </source>
</evidence>
<dbReference type="Proteomes" id="UP001335729">
    <property type="component" value="Unassembled WGS sequence"/>
</dbReference>
<organism evidence="3 4">
    <name type="scientific">Gordonia prachuapensis</name>
    <dbReference type="NCBI Taxonomy" id="3115651"/>
    <lineage>
        <taxon>Bacteria</taxon>
        <taxon>Bacillati</taxon>
        <taxon>Actinomycetota</taxon>
        <taxon>Actinomycetes</taxon>
        <taxon>Mycobacteriales</taxon>
        <taxon>Gordoniaceae</taxon>
        <taxon>Gordonia</taxon>
    </lineage>
</organism>
<feature type="domain" description="Acyl-ACP thioesterase N-terminal hotdog" evidence="1">
    <location>
        <begin position="22"/>
        <end position="151"/>
    </location>
</feature>
<name>A0ABU7MWN1_9ACTN</name>
<dbReference type="PANTHER" id="PTHR31793:SF24">
    <property type="entry name" value="LONG-CHAIN ACYL-COA THIOESTERASE FADM"/>
    <property type="match status" value="1"/>
</dbReference>
<sequence length="280" mass="32133">MSDSPSGISIEPLSERKDGARYFEADYRVRTGDVDQEMRVRLDAVARYLQDVANDNIEATDYGQSDPFWIVRRTVIDVIRPISWPATVTAQRWCGALSTRWTNMRVRLTAEHETNRFNPEHREPGLIETEAFWINVNDQGMPSRITDDMFEMLSSMTDQHRLRWRSMNPDKAPDPDDLELADREHVLRITDFDPFKHLNNAAYLEAIEDEVLDHPDLVDAPHRAVIEYLRPIVPGVSITLRRVREPDRLLIWMMIPADGPDAEVGELVVAATVSVTKLGE</sequence>
<evidence type="ECO:0000313" key="4">
    <source>
        <dbReference type="Proteomes" id="UP001335729"/>
    </source>
</evidence>
<dbReference type="Pfam" id="PF01643">
    <property type="entry name" value="Acyl-ACP_TE"/>
    <property type="match status" value="1"/>
</dbReference>
<dbReference type="InterPro" id="IPR029069">
    <property type="entry name" value="HotDog_dom_sf"/>
</dbReference>
<dbReference type="Pfam" id="PF20791">
    <property type="entry name" value="Acyl-ACP_TE_C"/>
    <property type="match status" value="1"/>
</dbReference>
<gene>
    <name evidence="3" type="ORF">V1Y59_13900</name>
</gene>
<dbReference type="InterPro" id="IPR049427">
    <property type="entry name" value="Acyl-ACP_TE_C"/>
</dbReference>
<reference evidence="3 4" key="1">
    <citation type="submission" date="2024-01" db="EMBL/GenBank/DDBJ databases">
        <title>Draft genome sequence of Gordonia sp. PKS22-38.</title>
        <authorList>
            <person name="Suphannarot A."/>
            <person name="Mingma R."/>
        </authorList>
    </citation>
    <scope>NUCLEOTIDE SEQUENCE [LARGE SCALE GENOMIC DNA]</scope>
    <source>
        <strain evidence="3 4">PKS22-38</strain>
    </source>
</reference>
<evidence type="ECO:0000259" key="2">
    <source>
        <dbReference type="Pfam" id="PF20791"/>
    </source>
</evidence>
<dbReference type="PANTHER" id="PTHR31793">
    <property type="entry name" value="4-HYDROXYBENZOYL-COA THIOESTERASE FAMILY MEMBER"/>
    <property type="match status" value="1"/>
</dbReference>
<keyword evidence="4" id="KW-1185">Reference proteome</keyword>
<protein>
    <submittedName>
        <fullName evidence="3">Acyl-ACP thioesterase domain-containing protein</fullName>
    </submittedName>
</protein>
<proteinExistence type="predicted"/>
<accession>A0ABU7MWN1</accession>
<feature type="domain" description="Acyl-ACP thioesterase-like C-terminal" evidence="2">
    <location>
        <begin position="184"/>
        <end position="239"/>
    </location>
</feature>
<dbReference type="EMBL" id="JAZDUE010000010">
    <property type="protein sequence ID" value="MEE4024174.1"/>
    <property type="molecule type" value="Genomic_DNA"/>
</dbReference>
<evidence type="ECO:0000259" key="1">
    <source>
        <dbReference type="Pfam" id="PF01643"/>
    </source>
</evidence>
<dbReference type="InterPro" id="IPR002864">
    <property type="entry name" value="Acyl-ACP_thioesterase_NHD"/>
</dbReference>
<dbReference type="InterPro" id="IPR050563">
    <property type="entry name" value="4-hydroxybenzoyl-CoA_TE"/>
</dbReference>
<comment type="caution">
    <text evidence="3">The sequence shown here is derived from an EMBL/GenBank/DDBJ whole genome shotgun (WGS) entry which is preliminary data.</text>
</comment>
<dbReference type="RefSeq" id="WP_330505556.1">
    <property type="nucleotide sequence ID" value="NZ_JAZDUE010000010.1"/>
</dbReference>
<dbReference type="SUPFAM" id="SSF54637">
    <property type="entry name" value="Thioesterase/thiol ester dehydrase-isomerase"/>
    <property type="match status" value="2"/>
</dbReference>